<sequence>MVAVRIGRNYIITSDLPLIPSPTDNPDKPAPETMSTVAIMPPSRISTPPSVAVSPVKSPTKTSALPPFTDPPGWTSNPSNPLYQEEWIGADSEGQVIARDYGLQPGQPVMEDDYGWHTIFLSGNKFYLWGRLNDEVEEFVSQDIREITSSMSQSGLKGLARKPLP</sequence>
<proteinExistence type="predicted"/>
<feature type="region of interest" description="Disordered" evidence="1">
    <location>
        <begin position="40"/>
        <end position="81"/>
    </location>
</feature>
<feature type="compositionally biased region" description="Low complexity" evidence="1">
    <location>
        <begin position="46"/>
        <end position="61"/>
    </location>
</feature>
<protein>
    <submittedName>
        <fullName evidence="2">Uncharacterized protein</fullName>
    </submittedName>
</protein>
<reference evidence="2" key="1">
    <citation type="journal article" date="2014" name="Nat. Commun.">
        <title>Multiple recent horizontal transfers of a large genomic region in cheese making fungi.</title>
        <authorList>
            <person name="Cheeseman K."/>
            <person name="Ropars J."/>
            <person name="Renault P."/>
            <person name="Dupont J."/>
            <person name="Gouzy J."/>
            <person name="Branca A."/>
            <person name="Abraham A.L."/>
            <person name="Ceppi M."/>
            <person name="Conseiller E."/>
            <person name="Debuchy R."/>
            <person name="Malagnac F."/>
            <person name="Goarin A."/>
            <person name="Silar P."/>
            <person name="Lacoste S."/>
            <person name="Sallet E."/>
            <person name="Bensimon A."/>
            <person name="Giraud T."/>
            <person name="Brygoo Y."/>
        </authorList>
    </citation>
    <scope>NUCLEOTIDE SEQUENCE [LARGE SCALE GENOMIC DNA]</scope>
    <source>
        <strain evidence="2">FM164</strain>
    </source>
</reference>
<accession>W6R937</accession>
<gene>
    <name evidence="2" type="ORF">PROQFM164_S11g000055</name>
</gene>
<keyword evidence="3" id="KW-1185">Reference proteome</keyword>
<evidence type="ECO:0000313" key="2">
    <source>
        <dbReference type="EMBL" id="CDM38352.1"/>
    </source>
</evidence>
<name>W6R937_PENRF</name>
<evidence type="ECO:0000256" key="1">
    <source>
        <dbReference type="SAM" id="MobiDB-lite"/>
    </source>
</evidence>
<evidence type="ECO:0000313" key="3">
    <source>
        <dbReference type="Proteomes" id="UP000030686"/>
    </source>
</evidence>
<dbReference type="OMA" id="GWHTIFL"/>
<dbReference type="EMBL" id="HG792025">
    <property type="protein sequence ID" value="CDM38352.1"/>
    <property type="molecule type" value="Genomic_DNA"/>
</dbReference>
<dbReference type="OrthoDB" id="5350472at2759"/>
<dbReference type="Proteomes" id="UP000030686">
    <property type="component" value="Unassembled WGS sequence"/>
</dbReference>
<dbReference type="AlphaFoldDB" id="W6R937"/>
<organism evidence="2 3">
    <name type="scientific">Penicillium roqueforti (strain FM164)</name>
    <dbReference type="NCBI Taxonomy" id="1365484"/>
    <lineage>
        <taxon>Eukaryota</taxon>
        <taxon>Fungi</taxon>
        <taxon>Dikarya</taxon>
        <taxon>Ascomycota</taxon>
        <taxon>Pezizomycotina</taxon>
        <taxon>Eurotiomycetes</taxon>
        <taxon>Eurotiomycetidae</taxon>
        <taxon>Eurotiales</taxon>
        <taxon>Aspergillaceae</taxon>
        <taxon>Penicillium</taxon>
    </lineage>
</organism>